<gene>
    <name evidence="3" type="ORF">LF1_12740</name>
</gene>
<reference evidence="3 4" key="1">
    <citation type="submission" date="2019-08" db="EMBL/GenBank/DDBJ databases">
        <title>Deep-cultivation of Planctomycetes and their phenomic and genomic characterization uncovers novel biology.</title>
        <authorList>
            <person name="Wiegand S."/>
            <person name="Jogler M."/>
            <person name="Boedeker C."/>
            <person name="Pinto D."/>
            <person name="Vollmers J."/>
            <person name="Rivas-Marin E."/>
            <person name="Kohn T."/>
            <person name="Peeters S.H."/>
            <person name="Heuer A."/>
            <person name="Rast P."/>
            <person name="Oberbeckmann S."/>
            <person name="Bunk B."/>
            <person name="Jeske O."/>
            <person name="Meyerdierks A."/>
            <person name="Storesund J.E."/>
            <person name="Kallscheuer N."/>
            <person name="Luecker S."/>
            <person name="Lage O.M."/>
            <person name="Pohl T."/>
            <person name="Merkel B.J."/>
            <person name="Hornburger P."/>
            <person name="Mueller R.-W."/>
            <person name="Bruemmer F."/>
            <person name="Labrenz M."/>
            <person name="Spormann A.M."/>
            <person name="Op Den Camp H."/>
            <person name="Overmann J."/>
            <person name="Amann R."/>
            <person name="Jetten M.S.M."/>
            <person name="Mascher T."/>
            <person name="Medema M.H."/>
            <person name="Devos D.P."/>
            <person name="Kaster A.-K."/>
            <person name="Ovreas L."/>
            <person name="Rohde M."/>
            <person name="Galperin M.Y."/>
            <person name="Jogler C."/>
        </authorList>
    </citation>
    <scope>NUCLEOTIDE SEQUENCE [LARGE SCALE GENOMIC DNA]</scope>
    <source>
        <strain evidence="3 4">LF1</strain>
    </source>
</reference>
<protein>
    <submittedName>
        <fullName evidence="3">Uncharacterized protein</fullName>
    </submittedName>
</protein>
<name>A0A5B1CEU5_9BACT</name>
<sequence>MKFVIIGVFVVILIAFFYLVWKAAQNWRWYQIVPVCILMILAMLFTVPTAGVLKSRASWHKKKEELELQAAQLKSENRVLKYGDATSGKGLTDLSRQVAKLGIEAGRSWRGLRMTNGDSQSVILNVVPDEAVIPVAPVEGEEPLPTLPLIPEGLVVYGLAEAINPQTQMAVPTFYLGEFKVTASTATQITLAPTTPLEEAQKQAIDSGKARQWSVYELLPLDGHSPFIAEGSAPSDENWLGRVDEELVKRLLGKRVDADTLQSYLDDGRRATADDPPLSRWIKVEFLKNHTENVDSTDQRGALDGGFFDGSGRAVDARLQRADGKPATFRKGDTILIQEIGSDEWIDEGIVKLLDRYYLRPLNDYRFILRHIRLRLSELANRTDELNEQKGQLDEAIDKSNGMLVANTEIKVKLEQDLNQFKIETAAIRQYTQEMADSLATMKKEMARLHKQNIALEMRLGQLHRSLDAGAGVGNLTMAVQ</sequence>
<keyword evidence="1" id="KW-0175">Coiled coil</keyword>
<feature type="transmembrane region" description="Helical" evidence="2">
    <location>
        <begin position="32"/>
        <end position="53"/>
    </location>
</feature>
<feature type="coiled-coil region" evidence="1">
    <location>
        <begin position="369"/>
        <end position="399"/>
    </location>
</feature>
<dbReference type="RefSeq" id="WP_068265926.1">
    <property type="nucleotide sequence ID" value="NZ_LWSK01000102.1"/>
</dbReference>
<accession>A0A5B1CEU5</accession>
<evidence type="ECO:0000313" key="4">
    <source>
        <dbReference type="Proteomes" id="UP000322699"/>
    </source>
</evidence>
<dbReference type="AlphaFoldDB" id="A0A5B1CEU5"/>
<evidence type="ECO:0000256" key="1">
    <source>
        <dbReference type="SAM" id="Coils"/>
    </source>
</evidence>
<keyword evidence="2" id="KW-1133">Transmembrane helix</keyword>
<keyword evidence="2" id="KW-0812">Transmembrane</keyword>
<dbReference type="Proteomes" id="UP000322699">
    <property type="component" value="Unassembled WGS sequence"/>
</dbReference>
<organism evidence="3 4">
    <name type="scientific">Rubripirellula obstinata</name>
    <dbReference type="NCBI Taxonomy" id="406547"/>
    <lineage>
        <taxon>Bacteria</taxon>
        <taxon>Pseudomonadati</taxon>
        <taxon>Planctomycetota</taxon>
        <taxon>Planctomycetia</taxon>
        <taxon>Pirellulales</taxon>
        <taxon>Pirellulaceae</taxon>
        <taxon>Rubripirellula</taxon>
    </lineage>
</organism>
<comment type="caution">
    <text evidence="3">The sequence shown here is derived from an EMBL/GenBank/DDBJ whole genome shotgun (WGS) entry which is preliminary data.</text>
</comment>
<evidence type="ECO:0000313" key="3">
    <source>
        <dbReference type="EMBL" id="KAA1258751.1"/>
    </source>
</evidence>
<evidence type="ECO:0000256" key="2">
    <source>
        <dbReference type="SAM" id="Phobius"/>
    </source>
</evidence>
<dbReference type="EMBL" id="VRLW01000001">
    <property type="protein sequence ID" value="KAA1258751.1"/>
    <property type="molecule type" value="Genomic_DNA"/>
</dbReference>
<proteinExistence type="predicted"/>
<keyword evidence="2" id="KW-0472">Membrane</keyword>
<dbReference type="OrthoDB" id="234877at2"/>
<keyword evidence="4" id="KW-1185">Reference proteome</keyword>